<dbReference type="InterPro" id="IPR001810">
    <property type="entry name" value="F-box_dom"/>
</dbReference>
<reference evidence="3 4" key="1">
    <citation type="journal article" date="2019" name="Sci. Rep.">
        <title>A high-quality genome of Eragrostis curvula grass provides insights into Poaceae evolution and supports new strategies to enhance forage quality.</title>
        <authorList>
            <person name="Carballo J."/>
            <person name="Santos B.A.C.M."/>
            <person name="Zappacosta D."/>
            <person name="Garbus I."/>
            <person name="Selva J.P."/>
            <person name="Gallo C.A."/>
            <person name="Diaz A."/>
            <person name="Albertini E."/>
            <person name="Caccamo M."/>
            <person name="Echenique V."/>
        </authorList>
    </citation>
    <scope>NUCLEOTIDE SEQUENCE [LARGE SCALE GENOMIC DNA]</scope>
    <source>
        <strain evidence="4">cv. Victoria</strain>
        <tissue evidence="3">Leaf</tissue>
    </source>
</reference>
<organism evidence="3 4">
    <name type="scientific">Eragrostis curvula</name>
    <name type="common">weeping love grass</name>
    <dbReference type="NCBI Taxonomy" id="38414"/>
    <lineage>
        <taxon>Eukaryota</taxon>
        <taxon>Viridiplantae</taxon>
        <taxon>Streptophyta</taxon>
        <taxon>Embryophyta</taxon>
        <taxon>Tracheophyta</taxon>
        <taxon>Spermatophyta</taxon>
        <taxon>Magnoliopsida</taxon>
        <taxon>Liliopsida</taxon>
        <taxon>Poales</taxon>
        <taxon>Poaceae</taxon>
        <taxon>PACMAD clade</taxon>
        <taxon>Chloridoideae</taxon>
        <taxon>Eragrostideae</taxon>
        <taxon>Eragrostidinae</taxon>
        <taxon>Eragrostis</taxon>
    </lineage>
</organism>
<sequence>MWGEVVSRLARPAESPAAAIAAVIGDDDLLREILLRVGFPSTLVRAALVSRRWLHQASDRAFLRRFRDRHPPRLLGYYINDLGGPRQRFVPVSRAPELAAAVRLAAVAAGHFYVFHSQNGRLRVNEYGETLMDDRLAVLNPLHPARGTVFLPPSPPEHTRIWFFLAGDDGAAAVGIFSIGTKLQVDLLTLRSGAWVVHRTAVLDHPETLPDISRILPPARGKIYMLSHPFHYDTLQHVLTHTYPVHIIRLDIATANVSVIPLPDTVRTTNYKLSLGDQEEEDSGLSLVYAEGYLLSVWRLATNTNDWVLVYDRIQVREACHRLEDVKVRAVDDTCEFVFLWLEASAVVICMHLESRTEKVEKLRGCLAELLPLLLLLLLT</sequence>
<gene>
    <name evidence="3" type="ORF">EJB05_53870</name>
</gene>
<accession>A0A5J9SNW9</accession>
<evidence type="ECO:0000259" key="2">
    <source>
        <dbReference type="Pfam" id="PF23635"/>
    </source>
</evidence>
<feature type="domain" description="F-box" evidence="1">
    <location>
        <begin position="27"/>
        <end position="63"/>
    </location>
</feature>
<feature type="domain" description="F-box protein AT5G49610-like beta-propeller" evidence="2">
    <location>
        <begin position="114"/>
        <end position="363"/>
    </location>
</feature>
<dbReference type="EMBL" id="RWGY01000557">
    <property type="protein sequence ID" value="TVU00688.1"/>
    <property type="molecule type" value="Genomic_DNA"/>
</dbReference>
<feature type="non-terminal residue" evidence="3">
    <location>
        <position position="1"/>
    </location>
</feature>
<dbReference type="Gramene" id="TVU00688">
    <property type="protein sequence ID" value="TVU00688"/>
    <property type="gene ID" value="EJB05_53870"/>
</dbReference>
<dbReference type="InterPro" id="IPR036047">
    <property type="entry name" value="F-box-like_dom_sf"/>
</dbReference>
<evidence type="ECO:0000259" key="1">
    <source>
        <dbReference type="Pfam" id="PF00646"/>
    </source>
</evidence>
<dbReference type="Pfam" id="PF23635">
    <property type="entry name" value="Beta-prop_AT5G49610-like"/>
    <property type="match status" value="1"/>
</dbReference>
<dbReference type="AlphaFoldDB" id="A0A5J9SNW9"/>
<evidence type="ECO:0000313" key="4">
    <source>
        <dbReference type="Proteomes" id="UP000324897"/>
    </source>
</evidence>
<dbReference type="Pfam" id="PF00646">
    <property type="entry name" value="F-box"/>
    <property type="match status" value="1"/>
</dbReference>
<protein>
    <submittedName>
        <fullName evidence="3">Uncharacterized protein</fullName>
    </submittedName>
</protein>
<dbReference type="OrthoDB" id="625821at2759"/>
<keyword evidence="4" id="KW-1185">Reference proteome</keyword>
<name>A0A5J9SNW9_9POAL</name>
<comment type="caution">
    <text evidence="3">The sequence shown here is derived from an EMBL/GenBank/DDBJ whole genome shotgun (WGS) entry which is preliminary data.</text>
</comment>
<dbReference type="PANTHER" id="PTHR33207">
    <property type="entry name" value="F-BOX DOMAIN CONTAINING PROTEIN-RELATED"/>
    <property type="match status" value="1"/>
</dbReference>
<evidence type="ECO:0000313" key="3">
    <source>
        <dbReference type="EMBL" id="TVU00688.1"/>
    </source>
</evidence>
<dbReference type="InterPro" id="IPR056594">
    <property type="entry name" value="AT5G49610-like_b-prop"/>
</dbReference>
<dbReference type="Proteomes" id="UP000324897">
    <property type="component" value="Unassembled WGS sequence"/>
</dbReference>
<proteinExistence type="predicted"/>
<dbReference type="SUPFAM" id="SSF81383">
    <property type="entry name" value="F-box domain"/>
    <property type="match status" value="1"/>
</dbReference>